<dbReference type="RefSeq" id="WP_119024128.1">
    <property type="nucleotide sequence ID" value="NZ_CP015629.1"/>
</dbReference>
<dbReference type="GO" id="GO:0005737">
    <property type="term" value="C:cytoplasm"/>
    <property type="evidence" value="ECO:0007669"/>
    <property type="project" value="UniProtKB-SubCell"/>
</dbReference>
<dbReference type="SUPFAM" id="SSF88697">
    <property type="entry name" value="PUA domain-like"/>
    <property type="match status" value="1"/>
</dbReference>
<dbReference type="InterPro" id="IPR015947">
    <property type="entry name" value="PUA-like_sf"/>
</dbReference>
<dbReference type="Pfam" id="PF20260">
    <property type="entry name" value="PUA_4"/>
    <property type="match status" value="1"/>
</dbReference>
<organism evidence="13 14">
    <name type="scientific">Borrelia turicatae</name>
    <dbReference type="NCBI Taxonomy" id="142"/>
    <lineage>
        <taxon>Bacteria</taxon>
        <taxon>Pseudomonadati</taxon>
        <taxon>Spirochaetota</taxon>
        <taxon>Spirochaetia</taxon>
        <taxon>Spirochaetales</taxon>
        <taxon>Borreliaceae</taxon>
        <taxon>Borrelia</taxon>
    </lineage>
</organism>
<dbReference type="PANTHER" id="PTHR30027:SF3">
    <property type="entry name" value="16S RRNA (URACIL(1498)-N(3))-METHYLTRANSFERASE"/>
    <property type="match status" value="1"/>
</dbReference>
<keyword evidence="6 10" id="KW-0808">Transferase</keyword>
<evidence type="ECO:0000259" key="12">
    <source>
        <dbReference type="Pfam" id="PF20260"/>
    </source>
</evidence>
<feature type="domain" description="Ribosomal RNA small subunit methyltransferase E PUA-like" evidence="12">
    <location>
        <begin position="18"/>
        <end position="63"/>
    </location>
</feature>
<comment type="subcellular location">
    <subcellularLocation>
        <location evidence="1 10">Cytoplasm</location>
    </subcellularLocation>
</comment>
<keyword evidence="4 10" id="KW-0698">rRNA processing</keyword>
<keyword evidence="7 10" id="KW-0949">S-adenosyl-L-methionine</keyword>
<comment type="catalytic activity">
    <reaction evidence="9 10">
        <text>uridine(1498) in 16S rRNA + S-adenosyl-L-methionine = N(3)-methyluridine(1498) in 16S rRNA + S-adenosyl-L-homocysteine + H(+)</text>
        <dbReference type="Rhea" id="RHEA:42920"/>
        <dbReference type="Rhea" id="RHEA-COMP:10283"/>
        <dbReference type="Rhea" id="RHEA-COMP:10284"/>
        <dbReference type="ChEBI" id="CHEBI:15378"/>
        <dbReference type="ChEBI" id="CHEBI:57856"/>
        <dbReference type="ChEBI" id="CHEBI:59789"/>
        <dbReference type="ChEBI" id="CHEBI:65315"/>
        <dbReference type="ChEBI" id="CHEBI:74502"/>
        <dbReference type="EC" id="2.1.1.193"/>
    </reaction>
</comment>
<protein>
    <recommendedName>
        <fullName evidence="10">Ribosomal RNA small subunit methyltransferase E</fullName>
        <ecNumber evidence="10">2.1.1.193</ecNumber>
    </recommendedName>
</protein>
<evidence type="ECO:0000256" key="4">
    <source>
        <dbReference type="ARBA" id="ARBA00022552"/>
    </source>
</evidence>
<dbReference type="NCBIfam" id="TIGR00046">
    <property type="entry name" value="RsmE family RNA methyltransferase"/>
    <property type="match status" value="1"/>
</dbReference>
<dbReference type="EMBL" id="CP015629">
    <property type="protein sequence ID" value="ANF33840.1"/>
    <property type="molecule type" value="Genomic_DNA"/>
</dbReference>
<dbReference type="InterPro" id="IPR029026">
    <property type="entry name" value="tRNA_m1G_MTases_N"/>
</dbReference>
<gene>
    <name evidence="13" type="ORF">A7978_01750</name>
</gene>
<dbReference type="Gene3D" id="3.40.1280.10">
    <property type="match status" value="1"/>
</dbReference>
<evidence type="ECO:0000256" key="8">
    <source>
        <dbReference type="ARBA" id="ARBA00025699"/>
    </source>
</evidence>
<dbReference type="InterPro" id="IPR029028">
    <property type="entry name" value="Alpha/beta_knot_MTases"/>
</dbReference>
<evidence type="ECO:0000259" key="11">
    <source>
        <dbReference type="Pfam" id="PF04452"/>
    </source>
</evidence>
<evidence type="ECO:0000313" key="14">
    <source>
        <dbReference type="Proteomes" id="UP000264231"/>
    </source>
</evidence>
<evidence type="ECO:0000256" key="7">
    <source>
        <dbReference type="ARBA" id="ARBA00022691"/>
    </source>
</evidence>
<dbReference type="NCBIfam" id="NF008698">
    <property type="entry name" value="PRK11713.4-5"/>
    <property type="match status" value="1"/>
</dbReference>
<dbReference type="InterPro" id="IPR006700">
    <property type="entry name" value="RsmE"/>
</dbReference>
<accession>A0A172XB15</accession>
<name>A0A172XB15_BORTU</name>
<sequence>MKQIVLDDTCLFDNDIIIDDVKIYHYLVDVRRAKVGDTLNVLLGGREVRFAEISSIDNNLIKLSTLKVEMLKKRDFEVSIFISSLKGRKLDLSLRQVVEIGVDHINIVNADNSVARIDMDDLEFKSTRFLKLINEALKQSGNTQVPSLNFYKNFFSISYSPSVNYYVAHKEGVLLGCGDDISVFGKIGILIGPEGCFSKSEIDFFKKLNFKFVRFNTPILRADTAVVYSLAHFKLLLEGNNG</sequence>
<dbReference type="AlphaFoldDB" id="A0A172XB15"/>
<evidence type="ECO:0000313" key="13">
    <source>
        <dbReference type="EMBL" id="ANF33840.1"/>
    </source>
</evidence>
<proteinExistence type="inferred from homology"/>
<evidence type="ECO:0000256" key="2">
    <source>
        <dbReference type="ARBA" id="ARBA00005528"/>
    </source>
</evidence>
<evidence type="ECO:0000256" key="1">
    <source>
        <dbReference type="ARBA" id="ARBA00004496"/>
    </source>
</evidence>
<comment type="similarity">
    <text evidence="2 10">Belongs to the RNA methyltransferase RsmE family.</text>
</comment>
<reference evidence="13 14" key="1">
    <citation type="submission" date="2016-05" db="EMBL/GenBank/DDBJ databases">
        <title>Chromosome and linear plasmid sequence of a 2015 human isolate of tick-borne relapsing fever spirochete, Borrelia turicatae.</title>
        <authorList>
            <person name="Kingry L.C."/>
            <person name="Dhwani B."/>
            <person name="Replogle A."/>
            <person name="Sexton C."/>
            <person name="Rowe L."/>
            <person name="Stermole B.M."/>
            <person name="Christensen A.M."/>
            <person name="Schriefer M.E."/>
        </authorList>
    </citation>
    <scope>NUCLEOTIDE SEQUENCE [LARGE SCALE GENOMIC DNA]</scope>
    <source>
        <strain evidence="13 14">BTE5EL</strain>
    </source>
</reference>
<evidence type="ECO:0000256" key="3">
    <source>
        <dbReference type="ARBA" id="ARBA00022490"/>
    </source>
</evidence>
<keyword evidence="3 10" id="KW-0963">Cytoplasm</keyword>
<evidence type="ECO:0000256" key="5">
    <source>
        <dbReference type="ARBA" id="ARBA00022603"/>
    </source>
</evidence>
<dbReference type="Proteomes" id="UP000264231">
    <property type="component" value="Chromosome"/>
</dbReference>
<dbReference type="GO" id="GO:0070042">
    <property type="term" value="F:rRNA (uridine-N3-)-methyltransferase activity"/>
    <property type="evidence" value="ECO:0007669"/>
    <property type="project" value="TreeGrafter"/>
</dbReference>
<dbReference type="CDD" id="cd18084">
    <property type="entry name" value="RsmE-like"/>
    <property type="match status" value="1"/>
</dbReference>
<feature type="domain" description="Ribosomal RNA small subunit methyltransferase E methyltransferase" evidence="11">
    <location>
        <begin position="75"/>
        <end position="232"/>
    </location>
</feature>
<evidence type="ECO:0000256" key="9">
    <source>
        <dbReference type="ARBA" id="ARBA00047944"/>
    </source>
</evidence>
<dbReference type="GO" id="GO:0070475">
    <property type="term" value="P:rRNA base methylation"/>
    <property type="evidence" value="ECO:0007669"/>
    <property type="project" value="TreeGrafter"/>
</dbReference>
<dbReference type="PANTHER" id="PTHR30027">
    <property type="entry name" value="RIBOSOMAL RNA SMALL SUBUNIT METHYLTRANSFERASE E"/>
    <property type="match status" value="1"/>
</dbReference>
<evidence type="ECO:0000256" key="6">
    <source>
        <dbReference type="ARBA" id="ARBA00022679"/>
    </source>
</evidence>
<keyword evidence="5 10" id="KW-0489">Methyltransferase</keyword>
<comment type="function">
    <text evidence="8 10">Specifically methylates the N3 position of the uracil ring of uridine 1498 (m3U1498) in 16S rRNA. Acts on the fully assembled 30S ribosomal subunit.</text>
</comment>
<dbReference type="Pfam" id="PF04452">
    <property type="entry name" value="Methyltrans_RNA"/>
    <property type="match status" value="1"/>
</dbReference>
<dbReference type="InterPro" id="IPR046887">
    <property type="entry name" value="RsmE_PUA-like"/>
</dbReference>
<dbReference type="EC" id="2.1.1.193" evidence="10"/>
<evidence type="ECO:0000256" key="10">
    <source>
        <dbReference type="PIRNR" id="PIRNR015601"/>
    </source>
</evidence>
<dbReference type="PIRSF" id="PIRSF015601">
    <property type="entry name" value="MTase_slr0722"/>
    <property type="match status" value="1"/>
</dbReference>
<dbReference type="SUPFAM" id="SSF75217">
    <property type="entry name" value="alpha/beta knot"/>
    <property type="match status" value="1"/>
</dbReference>
<dbReference type="InterPro" id="IPR046886">
    <property type="entry name" value="RsmE_MTase_dom"/>
</dbReference>